<feature type="domain" description="HTH crp-type" evidence="5">
    <location>
        <begin position="159"/>
        <end position="224"/>
    </location>
</feature>
<reference evidence="6 7" key="1">
    <citation type="submission" date="2019-03" db="EMBL/GenBank/DDBJ databases">
        <title>Metabolic reconstructions from genomes of highly enriched 'Candidatus Accumulibacter' and 'Candidatus Competibacter' bioreactor populations.</title>
        <authorList>
            <person name="Annavajhala M.K."/>
            <person name="Welles L."/>
            <person name="Abbas B."/>
            <person name="Sorokin D."/>
            <person name="Park H."/>
            <person name="Van Loosdrecht M."/>
            <person name="Chandran K."/>
        </authorList>
    </citation>
    <scope>NUCLEOTIDE SEQUENCE [LARGE SCALE GENOMIC DNA]</scope>
    <source>
        <strain evidence="6 7">SBR_G</strain>
    </source>
</reference>
<dbReference type="PANTHER" id="PTHR24567">
    <property type="entry name" value="CRP FAMILY TRANSCRIPTIONAL REGULATORY PROTEIN"/>
    <property type="match status" value="1"/>
</dbReference>
<dbReference type="InterPro" id="IPR000595">
    <property type="entry name" value="cNMP-bd_dom"/>
</dbReference>
<evidence type="ECO:0000313" key="7">
    <source>
        <dbReference type="Proteomes" id="UP000760480"/>
    </source>
</evidence>
<evidence type="ECO:0000256" key="3">
    <source>
        <dbReference type="ARBA" id="ARBA00023163"/>
    </source>
</evidence>
<dbReference type="InterPro" id="IPR036388">
    <property type="entry name" value="WH-like_DNA-bd_sf"/>
</dbReference>
<dbReference type="PRINTS" id="PR00034">
    <property type="entry name" value="HTHCRP"/>
</dbReference>
<dbReference type="EMBL" id="SPMZ01000046">
    <property type="protein sequence ID" value="NMQ20357.1"/>
    <property type="molecule type" value="Genomic_DNA"/>
</dbReference>
<dbReference type="PANTHER" id="PTHR24567:SF28">
    <property type="entry name" value="LISTERIOLYSIN REGULATORY PROTEIN"/>
    <property type="match status" value="1"/>
</dbReference>
<name>A0ABX1TNT3_9GAMM</name>
<feature type="domain" description="Cyclic nucleotide-binding" evidence="4">
    <location>
        <begin position="26"/>
        <end position="127"/>
    </location>
</feature>
<accession>A0ABX1TNT3</accession>
<dbReference type="SMART" id="SM00419">
    <property type="entry name" value="HTH_CRP"/>
    <property type="match status" value="1"/>
</dbReference>
<dbReference type="SUPFAM" id="SSF51206">
    <property type="entry name" value="cAMP-binding domain-like"/>
    <property type="match status" value="1"/>
</dbReference>
<gene>
    <name evidence="6" type="ORF">E4P82_14830</name>
</gene>
<comment type="caution">
    <text evidence="6">The sequence shown here is derived from an EMBL/GenBank/DDBJ whole genome shotgun (WGS) entry which is preliminary data.</text>
</comment>
<dbReference type="CDD" id="cd00038">
    <property type="entry name" value="CAP_ED"/>
    <property type="match status" value="1"/>
</dbReference>
<dbReference type="PROSITE" id="PS51063">
    <property type="entry name" value="HTH_CRP_2"/>
    <property type="match status" value="1"/>
</dbReference>
<dbReference type="InterPro" id="IPR036390">
    <property type="entry name" value="WH_DNA-bd_sf"/>
</dbReference>
<organism evidence="6 7">
    <name type="scientific">Candidatus Competibacter phosphatis</name>
    <dbReference type="NCBI Taxonomy" id="221280"/>
    <lineage>
        <taxon>Bacteria</taxon>
        <taxon>Pseudomonadati</taxon>
        <taxon>Pseudomonadota</taxon>
        <taxon>Gammaproteobacteria</taxon>
        <taxon>Candidatus Competibacteraceae</taxon>
        <taxon>Candidatus Competibacter</taxon>
    </lineage>
</organism>
<keyword evidence="3" id="KW-0804">Transcription</keyword>
<evidence type="ECO:0000256" key="1">
    <source>
        <dbReference type="ARBA" id="ARBA00023015"/>
    </source>
</evidence>
<evidence type="ECO:0000259" key="4">
    <source>
        <dbReference type="PROSITE" id="PS50042"/>
    </source>
</evidence>
<dbReference type="Gene3D" id="1.10.10.10">
    <property type="entry name" value="Winged helix-like DNA-binding domain superfamily/Winged helix DNA-binding domain"/>
    <property type="match status" value="1"/>
</dbReference>
<dbReference type="InterPro" id="IPR018490">
    <property type="entry name" value="cNMP-bd_dom_sf"/>
</dbReference>
<keyword evidence="1" id="KW-0805">Transcription regulation</keyword>
<dbReference type="RefSeq" id="WP_169249630.1">
    <property type="nucleotide sequence ID" value="NZ_SPMZ01000046.1"/>
</dbReference>
<dbReference type="PROSITE" id="PS50042">
    <property type="entry name" value="CNMP_BINDING_3"/>
    <property type="match status" value="1"/>
</dbReference>
<evidence type="ECO:0000259" key="5">
    <source>
        <dbReference type="PROSITE" id="PS51063"/>
    </source>
</evidence>
<dbReference type="SUPFAM" id="SSF46785">
    <property type="entry name" value="Winged helix' DNA-binding domain"/>
    <property type="match status" value="1"/>
</dbReference>
<dbReference type="SMART" id="SM00100">
    <property type="entry name" value="cNMP"/>
    <property type="match status" value="1"/>
</dbReference>
<evidence type="ECO:0000256" key="2">
    <source>
        <dbReference type="ARBA" id="ARBA00023125"/>
    </source>
</evidence>
<dbReference type="InterPro" id="IPR014710">
    <property type="entry name" value="RmlC-like_jellyroll"/>
</dbReference>
<dbReference type="InterPro" id="IPR050397">
    <property type="entry name" value="Env_Response_Regulators"/>
</dbReference>
<keyword evidence="7" id="KW-1185">Reference proteome</keyword>
<keyword evidence="2" id="KW-0238">DNA-binding</keyword>
<dbReference type="Pfam" id="PF13545">
    <property type="entry name" value="HTH_Crp_2"/>
    <property type="match status" value="1"/>
</dbReference>
<dbReference type="Pfam" id="PF00027">
    <property type="entry name" value="cNMP_binding"/>
    <property type="match status" value="1"/>
</dbReference>
<proteinExistence type="predicted"/>
<evidence type="ECO:0000313" key="6">
    <source>
        <dbReference type="EMBL" id="NMQ20357.1"/>
    </source>
</evidence>
<protein>
    <submittedName>
        <fullName evidence="6">Crp/Fnr family transcriptional regulator</fullName>
    </submittedName>
</protein>
<sequence length="236" mass="26537">MKPISLHAIWLGETKCRHCAVRASALFAGLEEMDFSHIHQPIKDVILSPQQALYRMHDRGNTLFTLRGGVMKLMQYLPDGSQRIVRLLKDSDALGLEALVGQPYQHDAIALTDCEICAIPTGVIEQLGRERPRLYQELMARWQQALAEADTWLTQFTTGTARQRVARLLLRLSCAEQDSPLPLFGREDMGAMVGLTTETVSRTIAELRRQGVLRDRGSIVEGCDREVLRRIADGEE</sequence>
<dbReference type="Gene3D" id="2.60.120.10">
    <property type="entry name" value="Jelly Rolls"/>
    <property type="match status" value="1"/>
</dbReference>
<dbReference type="Proteomes" id="UP000760480">
    <property type="component" value="Unassembled WGS sequence"/>
</dbReference>
<dbReference type="InterPro" id="IPR012318">
    <property type="entry name" value="HTH_CRP"/>
</dbReference>